<organism evidence="4">
    <name type="scientific">Dichomitus squalens</name>
    <dbReference type="NCBI Taxonomy" id="114155"/>
    <lineage>
        <taxon>Eukaryota</taxon>
        <taxon>Fungi</taxon>
        <taxon>Dikarya</taxon>
        <taxon>Basidiomycota</taxon>
        <taxon>Agaricomycotina</taxon>
        <taxon>Agaricomycetes</taxon>
        <taxon>Polyporales</taxon>
        <taxon>Polyporaceae</taxon>
        <taxon>Dichomitus</taxon>
    </lineage>
</organism>
<sequence>MGNFFSREPQHDPFDPIKDLPDLSGKVIIVTGGNSGIGFTTVQYLARKGAKVYIAGRSEARVKAAIERLRAEGLEPGNGAVEWLKLDLGDPRKVKESAEKFAARETRLDVLVNNAGVMNGQYVLNKDGIIESMVTNFISPVVFTRALLPLLTQTARQPEADVRIVWVSSIAMSQLKGREVRFRNVEDLNEKFGLHPLQPILRYAKSKLAVFLWARKLQAELDAAGTPITIVSVHPGAVWSEGVYNEPFFRLPVVGTLAAAIMSRTFLPPAIGAHPSVVATASPAVTAEKEKYTKGLLLQPAGKLGDVPAPQCNDEKLADEVWATAEALLKQWDISV</sequence>
<protein>
    <submittedName>
        <fullName evidence="4">NAD(P)-binding protein</fullName>
    </submittedName>
</protein>
<dbReference type="SUPFAM" id="SSF51735">
    <property type="entry name" value="NAD(P)-binding Rossmann-fold domains"/>
    <property type="match status" value="1"/>
</dbReference>
<dbReference type="PANTHER" id="PTHR24320:SF282">
    <property type="entry name" value="WW DOMAIN-CONTAINING OXIDOREDUCTASE"/>
    <property type="match status" value="1"/>
</dbReference>
<dbReference type="Pfam" id="PF00106">
    <property type="entry name" value="adh_short"/>
    <property type="match status" value="1"/>
</dbReference>
<keyword evidence="2" id="KW-0521">NADP</keyword>
<dbReference type="OrthoDB" id="191139at2759"/>
<reference evidence="4" key="1">
    <citation type="submission" date="2019-01" db="EMBL/GenBank/DDBJ databases">
        <title>Draft genome sequences of three monokaryotic isolates of the white-rot basidiomycete fungus Dichomitus squalens.</title>
        <authorList>
            <consortium name="DOE Joint Genome Institute"/>
            <person name="Lopez S.C."/>
            <person name="Andreopoulos B."/>
            <person name="Pangilinan J."/>
            <person name="Lipzen A."/>
            <person name="Riley R."/>
            <person name="Ahrendt S."/>
            <person name="Ng V."/>
            <person name="Barry K."/>
            <person name="Daum C."/>
            <person name="Grigoriev I.V."/>
            <person name="Hilden K.S."/>
            <person name="Makela M.R."/>
            <person name="de Vries R.P."/>
        </authorList>
    </citation>
    <scope>NUCLEOTIDE SEQUENCE [LARGE SCALE GENOMIC DNA]</scope>
    <source>
        <strain evidence="4">OM18370.1</strain>
    </source>
</reference>
<dbReference type="Gene3D" id="3.40.50.720">
    <property type="entry name" value="NAD(P)-binding Rossmann-like Domain"/>
    <property type="match status" value="1"/>
</dbReference>
<dbReference type="PANTHER" id="PTHR24320">
    <property type="entry name" value="RETINOL DEHYDROGENASE"/>
    <property type="match status" value="1"/>
</dbReference>
<dbReference type="InterPro" id="IPR036291">
    <property type="entry name" value="NAD(P)-bd_dom_sf"/>
</dbReference>
<evidence type="ECO:0000256" key="3">
    <source>
        <dbReference type="ARBA" id="ARBA00023002"/>
    </source>
</evidence>
<accession>A0A4Q9MAZ5</accession>
<dbReference type="InterPro" id="IPR002347">
    <property type="entry name" value="SDR_fam"/>
</dbReference>
<comment type="similarity">
    <text evidence="1">Belongs to the short-chain dehydrogenases/reductases (SDR) family.</text>
</comment>
<dbReference type="PRINTS" id="PR00081">
    <property type="entry name" value="GDHRDH"/>
</dbReference>
<dbReference type="Proteomes" id="UP000292957">
    <property type="component" value="Unassembled WGS sequence"/>
</dbReference>
<proteinExistence type="inferred from homology"/>
<dbReference type="AlphaFoldDB" id="A0A4Q9MAZ5"/>
<evidence type="ECO:0000256" key="1">
    <source>
        <dbReference type="ARBA" id="ARBA00006484"/>
    </source>
</evidence>
<name>A0A4Q9MAZ5_9APHY</name>
<keyword evidence="3" id="KW-0560">Oxidoreductase</keyword>
<dbReference type="GO" id="GO:0016491">
    <property type="term" value="F:oxidoreductase activity"/>
    <property type="evidence" value="ECO:0007669"/>
    <property type="project" value="UniProtKB-KW"/>
</dbReference>
<evidence type="ECO:0000256" key="2">
    <source>
        <dbReference type="ARBA" id="ARBA00022857"/>
    </source>
</evidence>
<dbReference type="EMBL" id="ML143499">
    <property type="protein sequence ID" value="TBU23627.1"/>
    <property type="molecule type" value="Genomic_DNA"/>
</dbReference>
<evidence type="ECO:0000313" key="4">
    <source>
        <dbReference type="EMBL" id="TBU23627.1"/>
    </source>
</evidence>
<gene>
    <name evidence="4" type="ORF">BD311DRAFT_810573</name>
</gene>